<gene>
    <name evidence="2" type="ORF">KME25_18110</name>
</gene>
<name>A0A951PP37_9CYAN</name>
<reference evidence="2" key="1">
    <citation type="submission" date="2021-05" db="EMBL/GenBank/DDBJ databases">
        <authorList>
            <person name="Pietrasiak N."/>
            <person name="Ward R."/>
            <person name="Stajich J.E."/>
            <person name="Kurbessoian T."/>
        </authorList>
    </citation>
    <scope>NUCLEOTIDE SEQUENCE</scope>
    <source>
        <strain evidence="2">CPER-KK1</strain>
    </source>
</reference>
<reference evidence="2" key="2">
    <citation type="journal article" date="2022" name="Microbiol. Resour. Announc.">
        <title>Metagenome Sequencing to Explore Phylogenomics of Terrestrial Cyanobacteria.</title>
        <authorList>
            <person name="Ward R.D."/>
            <person name="Stajich J.E."/>
            <person name="Johansen J.R."/>
            <person name="Huntemann M."/>
            <person name="Clum A."/>
            <person name="Foster B."/>
            <person name="Foster B."/>
            <person name="Roux S."/>
            <person name="Palaniappan K."/>
            <person name="Varghese N."/>
            <person name="Mukherjee S."/>
            <person name="Reddy T.B.K."/>
            <person name="Daum C."/>
            <person name="Copeland A."/>
            <person name="Chen I.A."/>
            <person name="Ivanova N.N."/>
            <person name="Kyrpides N.C."/>
            <person name="Shapiro N."/>
            <person name="Eloe-Fadrosh E.A."/>
            <person name="Pietrasiak N."/>
        </authorList>
    </citation>
    <scope>NUCLEOTIDE SEQUENCE</scope>
    <source>
        <strain evidence="2">CPER-KK1</strain>
    </source>
</reference>
<comment type="caution">
    <text evidence="2">The sequence shown here is derived from an EMBL/GenBank/DDBJ whole genome shotgun (WGS) entry which is preliminary data.</text>
</comment>
<organism evidence="2 3">
    <name type="scientific">Symplocastrum torsivum CPER-KK1</name>
    <dbReference type="NCBI Taxonomy" id="450513"/>
    <lineage>
        <taxon>Bacteria</taxon>
        <taxon>Bacillati</taxon>
        <taxon>Cyanobacteriota</taxon>
        <taxon>Cyanophyceae</taxon>
        <taxon>Oscillatoriophycideae</taxon>
        <taxon>Oscillatoriales</taxon>
        <taxon>Microcoleaceae</taxon>
        <taxon>Symplocastrum</taxon>
    </lineage>
</organism>
<feature type="region of interest" description="Disordered" evidence="1">
    <location>
        <begin position="1"/>
        <end position="24"/>
    </location>
</feature>
<evidence type="ECO:0000313" key="2">
    <source>
        <dbReference type="EMBL" id="MBW4546338.1"/>
    </source>
</evidence>
<dbReference type="Proteomes" id="UP000753908">
    <property type="component" value="Unassembled WGS sequence"/>
</dbReference>
<dbReference type="AlphaFoldDB" id="A0A951PP37"/>
<evidence type="ECO:0000313" key="3">
    <source>
        <dbReference type="Proteomes" id="UP000753908"/>
    </source>
</evidence>
<evidence type="ECO:0000256" key="1">
    <source>
        <dbReference type="SAM" id="MobiDB-lite"/>
    </source>
</evidence>
<feature type="compositionally biased region" description="Polar residues" evidence="1">
    <location>
        <begin position="1"/>
        <end position="12"/>
    </location>
</feature>
<sequence length="296" mass="34273">MGLSVTRGNPETNGLVPPPTEPPYSVQAEVVEDVYAVNTEFEEPQPSTQAESEETKVELRHLIPDTEEDFKAGFRKLREHEHQALGIPKNRDLYRTREDASKNVFKISAARVGEHIKELMTFKFPPGYLWDSYGLTPEGVAEIKTKILNTARTTYPSDDWSKYKRGDIKKVGIANHRYPLRVRYWEEVAKRSQEYQCWFETQIPEGQPEPEVCEAEWIFDSEPAEERDERHSKLRSQIELVGQATYQQFDKYFDSLKDKLLKLAEDKGIETRIAVDERYGEVALNPELTTEDDEDL</sequence>
<protein>
    <submittedName>
        <fullName evidence="2">Uncharacterized protein</fullName>
    </submittedName>
</protein>
<proteinExistence type="predicted"/>
<dbReference type="EMBL" id="JAHHIF010000024">
    <property type="protein sequence ID" value="MBW4546338.1"/>
    <property type="molecule type" value="Genomic_DNA"/>
</dbReference>
<accession>A0A951PP37</accession>